<keyword evidence="1" id="KW-0812">Transmembrane</keyword>
<reference evidence="2 3" key="1">
    <citation type="submission" date="2018-06" db="EMBL/GenBank/DDBJ databases">
        <title>Genomic Encyclopedia of Archaeal and Bacterial Type Strains, Phase II (KMG-II): from individual species to whole genera.</title>
        <authorList>
            <person name="Goeker M."/>
        </authorList>
    </citation>
    <scope>NUCLEOTIDE SEQUENCE [LARGE SCALE GENOMIC DNA]</scope>
    <source>
        <strain evidence="2 3">KACC 16626</strain>
    </source>
</reference>
<feature type="transmembrane region" description="Helical" evidence="1">
    <location>
        <begin position="258"/>
        <end position="279"/>
    </location>
</feature>
<dbReference type="Proteomes" id="UP000247416">
    <property type="component" value="Unassembled WGS sequence"/>
</dbReference>
<feature type="transmembrane region" description="Helical" evidence="1">
    <location>
        <begin position="64"/>
        <end position="85"/>
    </location>
</feature>
<dbReference type="PANTHER" id="PTHR10361">
    <property type="entry name" value="SODIUM-BILE ACID COTRANSPORTER"/>
    <property type="match status" value="1"/>
</dbReference>
<dbReference type="OrthoDB" id="1551454at2"/>
<dbReference type="Pfam" id="PF13593">
    <property type="entry name" value="SBF_like"/>
    <property type="match status" value="1"/>
</dbReference>
<feature type="transmembrane region" description="Helical" evidence="1">
    <location>
        <begin position="285"/>
        <end position="305"/>
    </location>
</feature>
<feature type="transmembrane region" description="Helical" evidence="1">
    <location>
        <begin position="160"/>
        <end position="179"/>
    </location>
</feature>
<evidence type="ECO:0000313" key="3">
    <source>
        <dbReference type="Proteomes" id="UP000247416"/>
    </source>
</evidence>
<dbReference type="RefSeq" id="WP_107934684.1">
    <property type="nucleotide sequence ID" value="NZ_CP085009.1"/>
</dbReference>
<feature type="transmembrane region" description="Helical" evidence="1">
    <location>
        <begin position="224"/>
        <end position="246"/>
    </location>
</feature>
<dbReference type="InterPro" id="IPR038770">
    <property type="entry name" value="Na+/solute_symporter_sf"/>
</dbReference>
<dbReference type="EMBL" id="QJTJ01000008">
    <property type="protein sequence ID" value="PYF06687.1"/>
    <property type="molecule type" value="Genomic_DNA"/>
</dbReference>
<dbReference type="PANTHER" id="PTHR10361:SF28">
    <property type="entry name" value="P3 PROTEIN-RELATED"/>
    <property type="match status" value="1"/>
</dbReference>
<accession>A0A318TRY0</accession>
<comment type="caution">
    <text evidence="2">The sequence shown here is derived from an EMBL/GenBank/DDBJ whole genome shotgun (WGS) entry which is preliminary data.</text>
</comment>
<name>A0A318TRY0_9BACL</name>
<dbReference type="Gene3D" id="1.20.1530.20">
    <property type="match status" value="1"/>
</dbReference>
<keyword evidence="1" id="KW-1133">Transmembrane helix</keyword>
<dbReference type="InterPro" id="IPR004710">
    <property type="entry name" value="Bilac:Na_transpt"/>
</dbReference>
<evidence type="ECO:0000313" key="2">
    <source>
        <dbReference type="EMBL" id="PYF06687.1"/>
    </source>
</evidence>
<feature type="transmembrane region" description="Helical" evidence="1">
    <location>
        <begin position="97"/>
        <end position="118"/>
    </location>
</feature>
<protein>
    <submittedName>
        <fullName evidence="2">Putative Na+-dependent transporter</fullName>
    </submittedName>
</protein>
<organism evidence="2 3">
    <name type="scientific">Ureibacillus chungkukjangi</name>
    <dbReference type="NCBI Taxonomy" id="1202712"/>
    <lineage>
        <taxon>Bacteria</taxon>
        <taxon>Bacillati</taxon>
        <taxon>Bacillota</taxon>
        <taxon>Bacilli</taxon>
        <taxon>Bacillales</taxon>
        <taxon>Caryophanaceae</taxon>
        <taxon>Ureibacillus</taxon>
    </lineage>
</organism>
<feature type="transmembrane region" description="Helical" evidence="1">
    <location>
        <begin position="34"/>
        <end position="52"/>
    </location>
</feature>
<keyword evidence="1" id="KW-0472">Membrane</keyword>
<sequence length="330" mass="36970">MLADINKRLQKLMPILTPLSLIIGVLLEDIGGQLAFLVPVLFAFMTFAGSLSMNFQGLRSFMKYPWVILTTIAFLHILMPVWAYFISTLLFDDHLLIIGFILSVAVPTGVTSFIWASICKGHLPLCLSIILIDTILSPIILPTLVHFVVGEKVEINTMSIMLDLMWMIVLPSIAAVLLNEWTKGEINQTLGKTLAPFQKLSLFLIVGINSSAIAPYLKNITWEIIWIIVVVLLLAISGYIMCLLLGHFLFKDFEVITTIVFTGGMRNIAVGVVIASTYFPPKVVMPVVFGMLFQQILASQFSRVLERYKEKYNERCLSKEELLKHESSSV</sequence>
<feature type="transmembrane region" description="Helical" evidence="1">
    <location>
        <begin position="200"/>
        <end position="218"/>
    </location>
</feature>
<keyword evidence="3" id="KW-1185">Reference proteome</keyword>
<dbReference type="InterPro" id="IPR016833">
    <property type="entry name" value="Put_Na-Bile_cotransptr"/>
</dbReference>
<gene>
    <name evidence="2" type="ORF">BJ095_108108</name>
</gene>
<feature type="transmembrane region" description="Helical" evidence="1">
    <location>
        <begin position="12"/>
        <end position="28"/>
    </location>
</feature>
<dbReference type="AlphaFoldDB" id="A0A318TRY0"/>
<proteinExistence type="predicted"/>
<evidence type="ECO:0000256" key="1">
    <source>
        <dbReference type="SAM" id="Phobius"/>
    </source>
</evidence>
<feature type="transmembrane region" description="Helical" evidence="1">
    <location>
        <begin position="125"/>
        <end position="148"/>
    </location>
</feature>